<organism evidence="2 3">
    <name type="scientific">Portunus trituberculatus</name>
    <name type="common">Swimming crab</name>
    <name type="synonym">Neptunus trituberculatus</name>
    <dbReference type="NCBI Taxonomy" id="210409"/>
    <lineage>
        <taxon>Eukaryota</taxon>
        <taxon>Metazoa</taxon>
        <taxon>Ecdysozoa</taxon>
        <taxon>Arthropoda</taxon>
        <taxon>Crustacea</taxon>
        <taxon>Multicrustacea</taxon>
        <taxon>Malacostraca</taxon>
        <taxon>Eumalacostraca</taxon>
        <taxon>Eucarida</taxon>
        <taxon>Decapoda</taxon>
        <taxon>Pleocyemata</taxon>
        <taxon>Brachyura</taxon>
        <taxon>Eubrachyura</taxon>
        <taxon>Portunoidea</taxon>
        <taxon>Portunidae</taxon>
        <taxon>Portuninae</taxon>
        <taxon>Portunus</taxon>
    </lineage>
</organism>
<feature type="region of interest" description="Disordered" evidence="1">
    <location>
        <begin position="39"/>
        <end position="59"/>
    </location>
</feature>
<dbReference type="Proteomes" id="UP000324222">
    <property type="component" value="Unassembled WGS sequence"/>
</dbReference>
<sequence length="59" mass="6342">MKAQDNVILMTVKDQLAAVDQWDAWGSGKDESTGQCYSYDSEGSTGCGGPVGRVWQQEG</sequence>
<evidence type="ECO:0000313" key="2">
    <source>
        <dbReference type="EMBL" id="MPC45107.1"/>
    </source>
</evidence>
<dbReference type="EMBL" id="VSRR010006574">
    <property type="protein sequence ID" value="MPC45107.1"/>
    <property type="molecule type" value="Genomic_DNA"/>
</dbReference>
<accession>A0A5B7FHV6</accession>
<reference evidence="2 3" key="1">
    <citation type="submission" date="2019-05" db="EMBL/GenBank/DDBJ databases">
        <title>Another draft genome of Portunus trituberculatus and its Hox gene families provides insights of decapod evolution.</title>
        <authorList>
            <person name="Jeong J.-H."/>
            <person name="Song I."/>
            <person name="Kim S."/>
            <person name="Choi T."/>
            <person name="Kim D."/>
            <person name="Ryu S."/>
            <person name="Kim W."/>
        </authorList>
    </citation>
    <scope>NUCLEOTIDE SEQUENCE [LARGE SCALE GENOMIC DNA]</scope>
    <source>
        <tissue evidence="2">Muscle</tissue>
    </source>
</reference>
<proteinExistence type="predicted"/>
<gene>
    <name evidence="2" type="ORF">E2C01_038792</name>
</gene>
<keyword evidence="3" id="KW-1185">Reference proteome</keyword>
<protein>
    <submittedName>
        <fullName evidence="2">Uncharacterized protein</fullName>
    </submittedName>
</protein>
<evidence type="ECO:0000256" key="1">
    <source>
        <dbReference type="SAM" id="MobiDB-lite"/>
    </source>
</evidence>
<comment type="caution">
    <text evidence="2">The sequence shown here is derived from an EMBL/GenBank/DDBJ whole genome shotgun (WGS) entry which is preliminary data.</text>
</comment>
<dbReference type="AlphaFoldDB" id="A0A5B7FHV6"/>
<name>A0A5B7FHV6_PORTR</name>
<evidence type="ECO:0000313" key="3">
    <source>
        <dbReference type="Proteomes" id="UP000324222"/>
    </source>
</evidence>